<dbReference type="AlphaFoldDB" id="A0A0K2GYQ8"/>
<dbReference type="OrthoDB" id="3197057at2"/>
<gene>
    <name evidence="1" type="ORF">CLAC_03400</name>
</gene>
<reference evidence="1 2" key="1">
    <citation type="submission" date="2013-10" db="EMBL/GenBank/DDBJ databases">
        <title>Complete genome sequence of Corynebacterium lactis DSM 45799(T), isolated from raw cow milk.</title>
        <authorList>
            <person name="Ruckert C."/>
            <person name="Albersmeier A."/>
            <person name="Lipski A."/>
            <person name="Kalinowski J."/>
        </authorList>
    </citation>
    <scope>NUCLEOTIDE SEQUENCE [LARGE SCALE GENOMIC DNA]</scope>
    <source>
        <strain evidence="1 2">RW2-5</strain>
    </source>
</reference>
<dbReference type="Gene3D" id="3.40.50.300">
    <property type="entry name" value="P-loop containing nucleotide triphosphate hydrolases"/>
    <property type="match status" value="1"/>
</dbReference>
<organism evidence="1 2">
    <name type="scientific">Corynebacterium lactis RW2-5</name>
    <dbReference type="NCBI Taxonomy" id="1408189"/>
    <lineage>
        <taxon>Bacteria</taxon>
        <taxon>Bacillati</taxon>
        <taxon>Actinomycetota</taxon>
        <taxon>Actinomycetes</taxon>
        <taxon>Mycobacteriales</taxon>
        <taxon>Corynebacteriaceae</taxon>
        <taxon>Corynebacterium</taxon>
    </lineage>
</organism>
<dbReference type="PATRIC" id="fig|1408189.4.peg.679"/>
<dbReference type="EMBL" id="CP006841">
    <property type="protein sequence ID" value="ALA66919.1"/>
    <property type="molecule type" value="Genomic_DNA"/>
</dbReference>
<evidence type="ECO:0000313" key="1">
    <source>
        <dbReference type="EMBL" id="ALA66919.1"/>
    </source>
</evidence>
<dbReference type="STRING" id="1408189.CLAC_03400"/>
<dbReference type="InterPro" id="IPR027417">
    <property type="entry name" value="P-loop_NTPase"/>
</dbReference>
<dbReference type="Proteomes" id="UP000058446">
    <property type="component" value="Chromosome"/>
</dbReference>
<accession>A0A0K2GYQ8</accession>
<evidence type="ECO:0008006" key="3">
    <source>
        <dbReference type="Google" id="ProtNLM"/>
    </source>
</evidence>
<evidence type="ECO:0000313" key="2">
    <source>
        <dbReference type="Proteomes" id="UP000058446"/>
    </source>
</evidence>
<name>A0A0K2GYQ8_9CORY</name>
<protein>
    <recommendedName>
        <fullName evidence="3">Terminase</fullName>
    </recommendedName>
</protein>
<dbReference type="RefSeq" id="WP_053411687.1">
    <property type="nucleotide sequence ID" value="NZ_CP006841.1"/>
</dbReference>
<sequence length="522" mass="58287">MPWRGPEYDGEFPSLGWSVVDWIEANCVIPDGDHKGEPYILTDEMVAFLVHHYRLKPDATEDKPRRAWNYRRSQLVRPQKWGKGPLTAAMICAESVGPVVFAGWDAAGEPVGRPWPTPLIQVTASSEDQTANVYAALQPMIEEGPLAEVIPDTGDTRINLPGGGRIDPVTSKARSRLGQRVTFVVQDETQMWTQSNGGLLLATTQRRGLAGMGGRSVETTNAWDPAENSVAQQTFESKAPDIYRDFRQAPASLSYRNKRERARIHRHVYGNSWWVDMENIESEAAELLETDPAEAERFFGNRIVYGRGAWIPADTWESGDRGEQPADGAPICLGFDGSENNDWTAITAISMDGTVFIPTFGPDEQPTYWNPAEHGGRIPRDEVDAAVDELFERYDVVRMYCDPQDWRSEIGDWSVRHGDERVFEWATNRISQMFEALKTFETNLATGRAGHDGGKALGIAVANARKVARPGQKYILGKATEAQKIDIAMAMVLAHEAWVNSMASGWVPRVQSRVLVFGRRRR</sequence>
<proteinExistence type="predicted"/>
<dbReference type="KEGG" id="clw:CLAC_03400"/>
<keyword evidence="2" id="KW-1185">Reference proteome</keyword>